<feature type="binding site" evidence="7">
    <location>
        <position position="150"/>
    </location>
    <ligand>
        <name>substrate</name>
    </ligand>
</feature>
<feature type="binding site" evidence="7 9">
    <location>
        <position position="200"/>
    </location>
    <ligand>
        <name>ATP</name>
        <dbReference type="ChEBI" id="CHEBI:30616"/>
    </ligand>
</feature>
<dbReference type="GO" id="GO:0043531">
    <property type="term" value="F:ADP binding"/>
    <property type="evidence" value="ECO:0007669"/>
    <property type="project" value="TreeGrafter"/>
</dbReference>
<dbReference type="HAMAP" id="MF_00145">
    <property type="entry name" value="Phosphoglyc_kinase"/>
    <property type="match status" value="1"/>
</dbReference>
<evidence type="ECO:0000256" key="9">
    <source>
        <dbReference type="PIRSR" id="PIRSR000724-2"/>
    </source>
</evidence>
<comment type="caution">
    <text evidence="7">Lacks conserved residue(s) required for the propagation of feature annotation.</text>
</comment>
<gene>
    <name evidence="7" type="primary">pgk</name>
    <name evidence="11" type="ORF">UT92_C0001G0054</name>
</gene>
<feature type="binding site" evidence="7">
    <location>
        <position position="35"/>
    </location>
    <ligand>
        <name>substrate</name>
    </ligand>
</feature>
<dbReference type="PANTHER" id="PTHR11406:SF23">
    <property type="entry name" value="PHOSPHOGLYCERATE KINASE 1, CHLOROPLASTIC-RELATED"/>
    <property type="match status" value="1"/>
</dbReference>
<evidence type="ECO:0000313" key="11">
    <source>
        <dbReference type="EMBL" id="KKR55711.1"/>
    </source>
</evidence>
<evidence type="ECO:0000256" key="3">
    <source>
        <dbReference type="ARBA" id="ARBA00022679"/>
    </source>
</evidence>
<keyword evidence="3 7" id="KW-0808">Transferase</keyword>
<evidence type="ECO:0000256" key="6">
    <source>
        <dbReference type="ARBA" id="ARBA00022840"/>
    </source>
</evidence>
<evidence type="ECO:0000256" key="7">
    <source>
        <dbReference type="HAMAP-Rule" id="MF_00145"/>
    </source>
</evidence>
<dbReference type="PANTHER" id="PTHR11406">
    <property type="entry name" value="PHOSPHOGLYCERATE KINASE"/>
    <property type="match status" value="1"/>
</dbReference>
<keyword evidence="7" id="KW-0324">Glycolysis</keyword>
<dbReference type="Gene3D" id="3.40.50.1260">
    <property type="entry name" value="Phosphoglycerate kinase, N-terminal domain"/>
    <property type="match status" value="3"/>
</dbReference>
<dbReference type="InterPro" id="IPR036043">
    <property type="entry name" value="Phosphoglycerate_kinase_sf"/>
</dbReference>
<evidence type="ECO:0000256" key="5">
    <source>
        <dbReference type="ARBA" id="ARBA00022777"/>
    </source>
</evidence>
<dbReference type="GO" id="GO:0005524">
    <property type="term" value="F:ATP binding"/>
    <property type="evidence" value="ECO:0007669"/>
    <property type="project" value="UniProtKB-KW"/>
</dbReference>
<dbReference type="GO" id="GO:0006094">
    <property type="term" value="P:gluconeogenesis"/>
    <property type="evidence" value="ECO:0007669"/>
    <property type="project" value="TreeGrafter"/>
</dbReference>
<name>A0A0G0S0F3_9BACT</name>
<comment type="similarity">
    <text evidence="7 10">Belongs to the phosphoglycerate kinase family.</text>
</comment>
<feature type="binding site" evidence="7 9">
    <location>
        <position position="298"/>
    </location>
    <ligand>
        <name>ATP</name>
        <dbReference type="ChEBI" id="CHEBI:30616"/>
    </ligand>
</feature>
<comment type="caution">
    <text evidence="11">The sequence shown here is derived from an EMBL/GenBank/DDBJ whole genome shotgun (WGS) entry which is preliminary data.</text>
</comment>
<feature type="binding site" evidence="7 8">
    <location>
        <begin position="58"/>
        <end position="61"/>
    </location>
    <ligand>
        <name>substrate</name>
    </ligand>
</feature>
<evidence type="ECO:0000256" key="4">
    <source>
        <dbReference type="ARBA" id="ARBA00022741"/>
    </source>
</evidence>
<sequence>MKFLKSLNKKNLSGKTCLLRVDFNVEKGKEKNSLRLKAILPTIKFLIDKKTKIVILSHRGRPVKKNRKEFSLKPFARFLSENPAKKINFINNFDFRDIKQKIENSSPLSVFLLENLRFLVGEEKNDAKLAKQLASLGDFYVNDAFSVSHRENASVSAITKFLPSYAGLLLENEIKNLDLVVKNPKRPLIVILGGNKVLDKIGLINNFLNKADYFLLGGGIANTLFAAQGLPVGDSLYEEKMIFVARRILKSKKIILPLDVAIHDRKILDIGPKTAKKYGEIIKKAKIVIWNGPLGYFEDKRFAKGSLAVAEAVAKSGTRAIVGGGETAFLMSKVKGQRSNVFLSTGGGAMLEYLAGKGLPGIEALK</sequence>
<dbReference type="EC" id="2.7.2.3" evidence="2 7"/>
<protein>
    <recommendedName>
        <fullName evidence="2 7">Phosphoglycerate kinase</fullName>
        <ecNumber evidence="2 7">2.7.2.3</ecNumber>
    </recommendedName>
</protein>
<feature type="binding site" evidence="7">
    <location>
        <position position="117"/>
    </location>
    <ligand>
        <name>substrate</name>
    </ligand>
</feature>
<comment type="pathway">
    <text evidence="7">Carbohydrate degradation; glycolysis; pyruvate from D-glyceraldehyde 3-phosphate: step 2/5.</text>
</comment>
<keyword evidence="4 7" id="KW-0547">Nucleotide-binding</keyword>
<dbReference type="PIRSF" id="PIRSF000724">
    <property type="entry name" value="Pgk"/>
    <property type="match status" value="1"/>
</dbReference>
<keyword evidence="7" id="KW-0963">Cytoplasm</keyword>
<evidence type="ECO:0000313" key="12">
    <source>
        <dbReference type="Proteomes" id="UP000034489"/>
    </source>
</evidence>
<dbReference type="GO" id="GO:0005829">
    <property type="term" value="C:cytosol"/>
    <property type="evidence" value="ECO:0007669"/>
    <property type="project" value="TreeGrafter"/>
</dbReference>
<feature type="binding site" evidence="8">
    <location>
        <position position="117"/>
    </location>
    <ligand>
        <name>(2R)-3-phosphoglycerate</name>
        <dbReference type="ChEBI" id="CHEBI:58272"/>
    </ligand>
</feature>
<comment type="subcellular location">
    <subcellularLocation>
        <location evidence="7">Cytoplasm</location>
    </subcellularLocation>
</comment>
<feature type="binding site" evidence="8">
    <location>
        <position position="35"/>
    </location>
    <ligand>
        <name>(2R)-3-phosphoglycerate</name>
        <dbReference type="ChEBI" id="CHEBI:58272"/>
    </ligand>
</feature>
<evidence type="ECO:0000256" key="10">
    <source>
        <dbReference type="RuleBase" id="RU000532"/>
    </source>
</evidence>
<comment type="catalytic activity">
    <reaction evidence="1 7 10">
        <text>(2R)-3-phosphoglycerate + ATP = (2R)-3-phospho-glyceroyl phosphate + ADP</text>
        <dbReference type="Rhea" id="RHEA:14801"/>
        <dbReference type="ChEBI" id="CHEBI:30616"/>
        <dbReference type="ChEBI" id="CHEBI:57604"/>
        <dbReference type="ChEBI" id="CHEBI:58272"/>
        <dbReference type="ChEBI" id="CHEBI:456216"/>
        <dbReference type="EC" id="2.7.2.3"/>
    </reaction>
</comment>
<dbReference type="Pfam" id="PF00162">
    <property type="entry name" value="PGK"/>
    <property type="match status" value="1"/>
</dbReference>
<feature type="binding site" evidence="7">
    <location>
        <begin position="324"/>
        <end position="327"/>
    </location>
    <ligand>
        <name>ATP</name>
        <dbReference type="ChEBI" id="CHEBI:30616"/>
    </ligand>
</feature>
<dbReference type="InterPro" id="IPR015824">
    <property type="entry name" value="Phosphoglycerate_kinase_N"/>
</dbReference>
<evidence type="ECO:0000256" key="1">
    <source>
        <dbReference type="ARBA" id="ARBA00000642"/>
    </source>
</evidence>
<dbReference type="InterPro" id="IPR001576">
    <property type="entry name" value="Phosphoglycerate_kinase"/>
</dbReference>
<dbReference type="GO" id="GO:0004618">
    <property type="term" value="F:phosphoglycerate kinase activity"/>
    <property type="evidence" value="ECO:0007669"/>
    <property type="project" value="UniProtKB-UniRule"/>
</dbReference>
<dbReference type="Proteomes" id="UP000034489">
    <property type="component" value="Unassembled WGS sequence"/>
</dbReference>
<feature type="binding site" evidence="7 8">
    <location>
        <begin position="22"/>
        <end position="24"/>
    </location>
    <ligand>
        <name>substrate</name>
    </ligand>
</feature>
<dbReference type="UniPathway" id="UPA00109">
    <property type="reaction ID" value="UER00185"/>
</dbReference>
<comment type="subunit">
    <text evidence="7">Monomer.</text>
</comment>
<feature type="binding site" evidence="8">
    <location>
        <position position="150"/>
    </location>
    <ligand>
        <name>(2R)-3-phosphoglycerate</name>
        <dbReference type="ChEBI" id="CHEBI:58272"/>
    </ligand>
</feature>
<dbReference type="SUPFAM" id="SSF53748">
    <property type="entry name" value="Phosphoglycerate kinase"/>
    <property type="match status" value="1"/>
</dbReference>
<evidence type="ECO:0000256" key="2">
    <source>
        <dbReference type="ARBA" id="ARBA00013061"/>
    </source>
</evidence>
<keyword evidence="6 7" id="KW-0067">ATP-binding</keyword>
<reference evidence="11 12" key="1">
    <citation type="journal article" date="2015" name="Nature">
        <title>rRNA introns, odd ribosomes, and small enigmatic genomes across a large radiation of phyla.</title>
        <authorList>
            <person name="Brown C.T."/>
            <person name="Hug L.A."/>
            <person name="Thomas B.C."/>
            <person name="Sharon I."/>
            <person name="Castelle C.J."/>
            <person name="Singh A."/>
            <person name="Wilkins M.J."/>
            <person name="Williams K.H."/>
            <person name="Banfield J.F."/>
        </authorList>
    </citation>
    <scope>NUCLEOTIDE SEQUENCE [LARGE SCALE GENOMIC DNA]</scope>
</reference>
<dbReference type="PRINTS" id="PR00477">
    <property type="entry name" value="PHGLYCKINASE"/>
</dbReference>
<organism evidence="11 12">
    <name type="scientific">Candidatus Curtissbacteria bacterium GW2011_GWA1_40_24</name>
    <dbReference type="NCBI Taxonomy" id="1618406"/>
    <lineage>
        <taxon>Bacteria</taxon>
        <taxon>Candidatus Curtissiibacteriota</taxon>
    </lineage>
</organism>
<dbReference type="PATRIC" id="fig|1618406.3.peg.53"/>
<proteinExistence type="inferred from homology"/>
<evidence type="ECO:0000256" key="8">
    <source>
        <dbReference type="PIRSR" id="PIRSR000724-1"/>
    </source>
</evidence>
<keyword evidence="5 7" id="KW-0418">Kinase</keyword>
<accession>A0A0G0S0F3</accession>
<dbReference type="GO" id="GO:0006096">
    <property type="term" value="P:glycolytic process"/>
    <property type="evidence" value="ECO:0007669"/>
    <property type="project" value="UniProtKB-UniRule"/>
</dbReference>
<dbReference type="AlphaFoldDB" id="A0A0G0S0F3"/>
<dbReference type="EMBL" id="LBYQ01000001">
    <property type="protein sequence ID" value="KKR55711.1"/>
    <property type="molecule type" value="Genomic_DNA"/>
</dbReference>